<dbReference type="Proteomes" id="UP000650467">
    <property type="component" value="Unassembled WGS sequence"/>
</dbReference>
<evidence type="ECO:0000256" key="4">
    <source>
        <dbReference type="ARBA" id="ARBA00022692"/>
    </source>
</evidence>
<dbReference type="PANTHER" id="PTHR45683">
    <property type="entry name" value="MITOCHONDRIAL NICOTINAMIDE ADENINE DINUCLEOTIDE TRANSPORTER 1-RELATED-RELATED"/>
    <property type="match status" value="1"/>
</dbReference>
<evidence type="ECO:0000256" key="7">
    <source>
        <dbReference type="ARBA" id="ARBA00023136"/>
    </source>
</evidence>
<dbReference type="OrthoDB" id="2019556at2759"/>
<sequence length="434" mass="44193">MSGPAAPPSSGPSKAVVEALSGSVGSVLALLATYPLKTIYTLQALSTGSGDGAPSVPTDENKALAVLRFLQTYKLSTLYAGMGPNIVESGLSSGVYFFFYSALKERAVAWQRARAARAGVISSGPGGGRGDNIGVVASLLVATAAGALNQLITMPASVVATRIQGYQSLPGAKAGGRPPSTWETITAVFREDGLGGFWKGLLPSMILLANPAVQYMLFEKIMNALKAWKARRLAAEARAAAAAAKEAELAAEEHRETRAALARRRSADSDDALDGAAADAAAADAAAAKPAAPVSAADVKLSATEVFLAGALAKIGATVVTYPLIVVKARLQASSKAAGSGAGGAAARPVSTWSIVSETARNEGLGGFFKGLRAKILQTALNAALMLMLKEQLHDVTRAALSVPLPRLPAPPPAMPKLVARPVPPTVKAPAAAG</sequence>
<evidence type="ECO:0000256" key="8">
    <source>
        <dbReference type="PROSITE-ProRule" id="PRU00282"/>
    </source>
</evidence>
<evidence type="ECO:0000256" key="10">
    <source>
        <dbReference type="SAM" id="Coils"/>
    </source>
</evidence>
<keyword evidence="4 8" id="KW-0812">Transmembrane</keyword>
<dbReference type="SUPFAM" id="SSF103506">
    <property type="entry name" value="Mitochondrial carrier"/>
    <property type="match status" value="1"/>
</dbReference>
<evidence type="ECO:0000256" key="3">
    <source>
        <dbReference type="ARBA" id="ARBA00022448"/>
    </source>
</evidence>
<keyword evidence="5" id="KW-0677">Repeat</keyword>
<dbReference type="EMBL" id="JAEHOC010000044">
    <property type="protein sequence ID" value="KAG2426984.1"/>
    <property type="molecule type" value="Genomic_DNA"/>
</dbReference>
<evidence type="ECO:0000256" key="6">
    <source>
        <dbReference type="ARBA" id="ARBA00022989"/>
    </source>
</evidence>
<keyword evidence="12" id="KW-1185">Reference proteome</keyword>
<dbReference type="Gene3D" id="1.50.40.10">
    <property type="entry name" value="Mitochondrial carrier domain"/>
    <property type="match status" value="2"/>
</dbReference>
<dbReference type="AlphaFoldDB" id="A0A835SHA2"/>
<feature type="repeat" description="Solcar" evidence="8">
    <location>
        <begin position="301"/>
        <end position="396"/>
    </location>
</feature>
<dbReference type="Pfam" id="PF00153">
    <property type="entry name" value="Mito_carr"/>
    <property type="match status" value="3"/>
</dbReference>
<keyword evidence="3 9" id="KW-0813">Transport</keyword>
<feature type="repeat" description="Solcar" evidence="8">
    <location>
        <begin position="133"/>
        <end position="224"/>
    </location>
</feature>
<reference evidence="11" key="1">
    <citation type="journal article" date="2020" name="bioRxiv">
        <title>Comparative genomics of Chlamydomonas.</title>
        <authorList>
            <person name="Craig R.J."/>
            <person name="Hasan A.R."/>
            <person name="Ness R.W."/>
            <person name="Keightley P.D."/>
        </authorList>
    </citation>
    <scope>NUCLEOTIDE SEQUENCE</scope>
    <source>
        <strain evidence="11">SAG 7.73</strain>
    </source>
</reference>
<dbReference type="GO" id="GO:0055085">
    <property type="term" value="P:transmembrane transport"/>
    <property type="evidence" value="ECO:0007669"/>
    <property type="project" value="InterPro"/>
</dbReference>
<dbReference type="InterPro" id="IPR023395">
    <property type="entry name" value="MCP_dom_sf"/>
</dbReference>
<dbReference type="GO" id="GO:0006862">
    <property type="term" value="P:nucleotide transport"/>
    <property type="evidence" value="ECO:0007669"/>
    <property type="project" value="InterPro"/>
</dbReference>
<gene>
    <name evidence="11" type="ORF">HXX76_012768</name>
</gene>
<keyword evidence="7 8" id="KW-0472">Membrane</keyword>
<dbReference type="InterPro" id="IPR018108">
    <property type="entry name" value="MCP_transmembrane"/>
</dbReference>
<protein>
    <recommendedName>
        <fullName evidence="13">Mitochondrial carrier protein</fullName>
    </recommendedName>
</protein>
<accession>A0A835SHA2</accession>
<feature type="repeat" description="Solcar" evidence="8">
    <location>
        <begin position="13"/>
        <end position="106"/>
    </location>
</feature>
<feature type="coiled-coil region" evidence="10">
    <location>
        <begin position="230"/>
        <end position="264"/>
    </location>
</feature>
<dbReference type="PROSITE" id="PS50920">
    <property type="entry name" value="SOLCAR"/>
    <property type="match status" value="3"/>
</dbReference>
<evidence type="ECO:0000256" key="5">
    <source>
        <dbReference type="ARBA" id="ARBA00022737"/>
    </source>
</evidence>
<comment type="subcellular location">
    <subcellularLocation>
        <location evidence="1">Membrane</location>
        <topology evidence="1">Multi-pass membrane protein</topology>
    </subcellularLocation>
</comment>
<proteinExistence type="inferred from homology"/>
<dbReference type="InterPro" id="IPR044712">
    <property type="entry name" value="SLC25A32-like"/>
</dbReference>
<keyword evidence="6" id="KW-1133">Transmembrane helix</keyword>
<evidence type="ECO:0008006" key="13">
    <source>
        <dbReference type="Google" id="ProtNLM"/>
    </source>
</evidence>
<evidence type="ECO:0000256" key="2">
    <source>
        <dbReference type="ARBA" id="ARBA00006375"/>
    </source>
</evidence>
<keyword evidence="10" id="KW-0175">Coiled coil</keyword>
<evidence type="ECO:0000256" key="1">
    <source>
        <dbReference type="ARBA" id="ARBA00004141"/>
    </source>
</evidence>
<comment type="similarity">
    <text evidence="2 9">Belongs to the mitochondrial carrier (TC 2.A.29) family.</text>
</comment>
<name>A0A835SHA2_CHLIN</name>
<organism evidence="11 12">
    <name type="scientific">Chlamydomonas incerta</name>
    <dbReference type="NCBI Taxonomy" id="51695"/>
    <lineage>
        <taxon>Eukaryota</taxon>
        <taxon>Viridiplantae</taxon>
        <taxon>Chlorophyta</taxon>
        <taxon>core chlorophytes</taxon>
        <taxon>Chlorophyceae</taxon>
        <taxon>CS clade</taxon>
        <taxon>Chlamydomonadales</taxon>
        <taxon>Chlamydomonadaceae</taxon>
        <taxon>Chlamydomonas</taxon>
    </lineage>
</organism>
<evidence type="ECO:0000256" key="9">
    <source>
        <dbReference type="RuleBase" id="RU000488"/>
    </source>
</evidence>
<dbReference type="GO" id="GO:0016020">
    <property type="term" value="C:membrane"/>
    <property type="evidence" value="ECO:0007669"/>
    <property type="project" value="UniProtKB-SubCell"/>
</dbReference>
<evidence type="ECO:0000313" key="11">
    <source>
        <dbReference type="EMBL" id="KAG2426984.1"/>
    </source>
</evidence>
<comment type="caution">
    <text evidence="11">The sequence shown here is derived from an EMBL/GenBank/DDBJ whole genome shotgun (WGS) entry which is preliminary data.</text>
</comment>
<evidence type="ECO:0000313" key="12">
    <source>
        <dbReference type="Proteomes" id="UP000650467"/>
    </source>
</evidence>